<gene>
    <name evidence="1" type="ORF">ASJ83_05705</name>
</gene>
<evidence type="ECO:0000313" key="1">
    <source>
        <dbReference type="EMBL" id="PAV09704.1"/>
    </source>
</evidence>
<dbReference type="SUPFAM" id="SSF54427">
    <property type="entry name" value="NTF2-like"/>
    <property type="match status" value="1"/>
</dbReference>
<comment type="caution">
    <text evidence="1">The sequence shown here is derived from an EMBL/GenBank/DDBJ whole genome shotgun (WGS) entry which is preliminary data.</text>
</comment>
<evidence type="ECO:0008006" key="3">
    <source>
        <dbReference type="Google" id="ProtNLM"/>
    </source>
</evidence>
<name>A0AAX0Q8D5_9EURY</name>
<dbReference type="AlphaFoldDB" id="A0AAX0Q8D5"/>
<accession>A0AAX0Q8D5</accession>
<dbReference type="EMBL" id="LMVO01000008">
    <property type="protein sequence ID" value="PAV09704.1"/>
    <property type="molecule type" value="Genomic_DNA"/>
</dbReference>
<evidence type="ECO:0000313" key="2">
    <source>
        <dbReference type="Proteomes" id="UP000243820"/>
    </source>
</evidence>
<reference evidence="1 2" key="1">
    <citation type="journal article" date="2017" name="BMC Genomics">
        <title>Genomic analysis of methanogenic archaea reveals a shift towards energy conservation.</title>
        <authorList>
            <person name="Gilmore S.P."/>
            <person name="Henske J.K."/>
            <person name="Sexton J.A."/>
            <person name="Solomon K.V."/>
            <person name="Seppala S."/>
            <person name="Yoo J.I."/>
            <person name="Huyett L.M."/>
            <person name="Pressman A."/>
            <person name="Cogan J.Z."/>
            <person name="Kivenson V."/>
            <person name="Peng X."/>
            <person name="Tan Y."/>
            <person name="Valentine D.L."/>
            <person name="O'Malley M.A."/>
        </authorList>
    </citation>
    <scope>NUCLEOTIDE SEQUENCE [LARGE SCALE GENOMIC DNA]</scope>
    <source>
        <strain evidence="1 2">XII</strain>
    </source>
</reference>
<organism evidence="1 2">
    <name type="scientific">Methanocorpusculum parvum</name>
    <dbReference type="NCBI Taxonomy" id="2193"/>
    <lineage>
        <taxon>Archaea</taxon>
        <taxon>Methanobacteriati</taxon>
        <taxon>Methanobacteriota</taxon>
        <taxon>Stenosarchaea group</taxon>
        <taxon>Methanomicrobia</taxon>
        <taxon>Methanomicrobiales</taxon>
        <taxon>Methanocorpusculaceae</taxon>
        <taxon>Methanocorpusculum</taxon>
    </lineage>
</organism>
<dbReference type="InterPro" id="IPR032710">
    <property type="entry name" value="NTF2-like_dom_sf"/>
</dbReference>
<dbReference type="RefSeq" id="WP_042700540.1">
    <property type="nucleotide sequence ID" value="NZ_LMVO01000008.1"/>
</dbReference>
<proteinExistence type="predicted"/>
<dbReference type="Proteomes" id="UP000243820">
    <property type="component" value="Unassembled WGS sequence"/>
</dbReference>
<keyword evidence="2" id="KW-1185">Reference proteome</keyword>
<protein>
    <recommendedName>
        <fullName evidence="3">Nuclear transport factor 2 family protein</fullName>
    </recommendedName>
</protein>
<sequence length="106" mass="11493">MPLSTQTKDQILTLLKKVETCARQGSFAGSEKIIAPDAVLFAPGIEQRGREQFSLKPLVFERSEVKGEGVIAWVSGECTSDGKPGRFSAVLRGTGHAWELVLLHIA</sequence>